<dbReference type="EMBL" id="CAEZVC010000002">
    <property type="protein sequence ID" value="CAB4611409.1"/>
    <property type="molecule type" value="Genomic_DNA"/>
</dbReference>
<dbReference type="Pfam" id="PF16859">
    <property type="entry name" value="TetR_C_11"/>
    <property type="match status" value="1"/>
</dbReference>
<gene>
    <name evidence="7" type="ORF">UFOPK1762_01610</name>
    <name evidence="8" type="ORF">UFOPK1906_00057</name>
    <name evidence="9" type="ORF">UFOPK2624_01261</name>
    <name evidence="10" type="ORF">UFOPK2969_00772</name>
    <name evidence="5" type="ORF">UFOPK3331_01566</name>
    <name evidence="11" type="ORF">UFOPK3785_01321</name>
    <name evidence="12" type="ORF">UFOPK3927_00487</name>
    <name evidence="6" type="ORF">UFOPK4201_00268</name>
    <name evidence="13" type="ORF">UFOPK4371_01033</name>
</gene>
<dbReference type="EMBL" id="CAFBOK010000039">
    <property type="protein sequence ID" value="CAB4977120.1"/>
    <property type="molecule type" value="Genomic_DNA"/>
</dbReference>
<evidence type="ECO:0000313" key="11">
    <source>
        <dbReference type="EMBL" id="CAB4958584.1"/>
    </source>
</evidence>
<dbReference type="InterPro" id="IPR023772">
    <property type="entry name" value="DNA-bd_HTH_TetR-type_CS"/>
</dbReference>
<accession>A0A6J6AJF2</accession>
<dbReference type="EMBL" id="CAESAL010000073">
    <property type="protein sequence ID" value="CAB4345545.1"/>
    <property type="molecule type" value="Genomic_DNA"/>
</dbReference>
<evidence type="ECO:0000313" key="5">
    <source>
        <dbReference type="EMBL" id="CAB4345545.1"/>
    </source>
</evidence>
<reference evidence="6" key="1">
    <citation type="submission" date="2020-05" db="EMBL/GenBank/DDBJ databases">
        <authorList>
            <person name="Chiriac C."/>
            <person name="Salcher M."/>
            <person name="Ghai R."/>
            <person name="Kavagutti S V."/>
        </authorList>
    </citation>
    <scope>NUCLEOTIDE SEQUENCE</scope>
</reference>
<evidence type="ECO:0000313" key="8">
    <source>
        <dbReference type="EMBL" id="CAB4611409.1"/>
    </source>
</evidence>
<dbReference type="PANTHER" id="PTHR30055">
    <property type="entry name" value="HTH-TYPE TRANSCRIPTIONAL REGULATOR RUTR"/>
    <property type="match status" value="1"/>
</dbReference>
<evidence type="ECO:0000313" key="7">
    <source>
        <dbReference type="EMBL" id="CAB4595781.1"/>
    </source>
</evidence>
<dbReference type="InterPro" id="IPR009057">
    <property type="entry name" value="Homeodomain-like_sf"/>
</dbReference>
<keyword evidence="1" id="KW-0805">Transcription regulation</keyword>
<evidence type="ECO:0000256" key="2">
    <source>
        <dbReference type="ARBA" id="ARBA00023125"/>
    </source>
</evidence>
<dbReference type="InterPro" id="IPR011075">
    <property type="entry name" value="TetR_C"/>
</dbReference>
<dbReference type="EMBL" id="CAEZTY010000082">
    <property type="protein sequence ID" value="CAB4595781.1"/>
    <property type="molecule type" value="Genomic_DNA"/>
</dbReference>
<protein>
    <submittedName>
        <fullName evidence="6">Unannotated protein</fullName>
    </submittedName>
</protein>
<proteinExistence type="predicted"/>
<dbReference type="InterPro" id="IPR036271">
    <property type="entry name" value="Tet_transcr_reg_TetR-rel_C_sf"/>
</dbReference>
<keyword evidence="3" id="KW-0804">Transcription</keyword>
<sequence length="200" mass="21638">MTATSTQRARPGRQRSEAADHAILDATLELLGEHGYASLTMAAVIAKSGVSSATLYRRWPTKQELVTGALATLHAEIIDINTGSLRTDVIEMVRATSEAMSVRREDLAEDLAVELRRNPEFRAAVKEKFILPRRRVMAAIVERAQHRGELGADIDAATAFAFIGGPLHNRMYVQGESLSGPFQRKVSAGALAAMIAVASL</sequence>
<evidence type="ECO:0000256" key="3">
    <source>
        <dbReference type="ARBA" id="ARBA00023163"/>
    </source>
</evidence>
<dbReference type="PROSITE" id="PS50977">
    <property type="entry name" value="HTH_TETR_2"/>
    <property type="match status" value="1"/>
</dbReference>
<dbReference type="EMBL" id="CAFBNJ010000073">
    <property type="protein sequence ID" value="CAB4958584.1"/>
    <property type="molecule type" value="Genomic_DNA"/>
</dbReference>
<name>A0A6J6AJF2_9ZZZZ</name>
<evidence type="ECO:0000313" key="12">
    <source>
        <dbReference type="EMBL" id="CAB4977120.1"/>
    </source>
</evidence>
<dbReference type="EMBL" id="CAFAAD010000046">
    <property type="protein sequence ID" value="CAB4790620.1"/>
    <property type="molecule type" value="Genomic_DNA"/>
</dbReference>
<dbReference type="AlphaFoldDB" id="A0A6J6AJF2"/>
<evidence type="ECO:0000313" key="6">
    <source>
        <dbReference type="EMBL" id="CAB4370522.1"/>
    </source>
</evidence>
<dbReference type="SUPFAM" id="SSF46689">
    <property type="entry name" value="Homeodomain-like"/>
    <property type="match status" value="1"/>
</dbReference>
<dbReference type="SUPFAM" id="SSF48498">
    <property type="entry name" value="Tetracyclin repressor-like, C-terminal domain"/>
    <property type="match status" value="1"/>
</dbReference>
<dbReference type="EMBL" id="CAEUNJ010000007">
    <property type="protein sequence ID" value="CAB4370522.1"/>
    <property type="molecule type" value="Genomic_DNA"/>
</dbReference>
<dbReference type="PRINTS" id="PR00455">
    <property type="entry name" value="HTHTETR"/>
</dbReference>
<dbReference type="EMBL" id="CAFBRD010000053">
    <property type="protein sequence ID" value="CAB5077431.1"/>
    <property type="molecule type" value="Genomic_DNA"/>
</dbReference>
<dbReference type="GO" id="GO:0000976">
    <property type="term" value="F:transcription cis-regulatory region binding"/>
    <property type="evidence" value="ECO:0007669"/>
    <property type="project" value="TreeGrafter"/>
</dbReference>
<evidence type="ECO:0000313" key="13">
    <source>
        <dbReference type="EMBL" id="CAB5077431.1"/>
    </source>
</evidence>
<dbReference type="Pfam" id="PF00440">
    <property type="entry name" value="TetR_N"/>
    <property type="match status" value="1"/>
</dbReference>
<evidence type="ECO:0000313" key="9">
    <source>
        <dbReference type="EMBL" id="CAB4713689.1"/>
    </source>
</evidence>
<dbReference type="Gene3D" id="1.10.357.10">
    <property type="entry name" value="Tetracycline Repressor, domain 2"/>
    <property type="match status" value="1"/>
</dbReference>
<dbReference type="PROSITE" id="PS01081">
    <property type="entry name" value="HTH_TETR_1"/>
    <property type="match status" value="1"/>
</dbReference>
<dbReference type="PANTHER" id="PTHR30055:SF148">
    <property type="entry name" value="TETR-FAMILY TRANSCRIPTIONAL REGULATOR"/>
    <property type="match status" value="1"/>
</dbReference>
<evidence type="ECO:0000256" key="1">
    <source>
        <dbReference type="ARBA" id="ARBA00023015"/>
    </source>
</evidence>
<dbReference type="GO" id="GO:0003700">
    <property type="term" value="F:DNA-binding transcription factor activity"/>
    <property type="evidence" value="ECO:0007669"/>
    <property type="project" value="TreeGrafter"/>
</dbReference>
<organism evidence="6">
    <name type="scientific">freshwater metagenome</name>
    <dbReference type="NCBI Taxonomy" id="449393"/>
    <lineage>
        <taxon>unclassified sequences</taxon>
        <taxon>metagenomes</taxon>
        <taxon>ecological metagenomes</taxon>
    </lineage>
</organism>
<keyword evidence="2" id="KW-0238">DNA-binding</keyword>
<dbReference type="InterPro" id="IPR050109">
    <property type="entry name" value="HTH-type_TetR-like_transc_reg"/>
</dbReference>
<dbReference type="Gene3D" id="1.10.10.60">
    <property type="entry name" value="Homeodomain-like"/>
    <property type="match status" value="1"/>
</dbReference>
<evidence type="ECO:0000259" key="4">
    <source>
        <dbReference type="PROSITE" id="PS50977"/>
    </source>
</evidence>
<dbReference type="InterPro" id="IPR001647">
    <property type="entry name" value="HTH_TetR"/>
</dbReference>
<feature type="domain" description="HTH tetR-type" evidence="4">
    <location>
        <begin position="17"/>
        <end position="77"/>
    </location>
</feature>
<evidence type="ECO:0000313" key="10">
    <source>
        <dbReference type="EMBL" id="CAB4790620.1"/>
    </source>
</evidence>
<dbReference type="EMBL" id="CAEZXY010000062">
    <property type="protein sequence ID" value="CAB4713689.1"/>
    <property type="molecule type" value="Genomic_DNA"/>
</dbReference>